<keyword evidence="4" id="KW-0963">Cytoplasm</keyword>
<proteinExistence type="inferred from homology"/>
<feature type="domain" description="SDE2-like" evidence="9">
    <location>
        <begin position="31"/>
        <end position="103"/>
    </location>
</feature>
<dbReference type="PANTHER" id="PTHR12786:SF1">
    <property type="entry name" value="SPLICING REGULATOR SDE2"/>
    <property type="match status" value="1"/>
</dbReference>
<evidence type="ECO:0000256" key="1">
    <source>
        <dbReference type="ARBA" id="ARBA00004123"/>
    </source>
</evidence>
<keyword evidence="7" id="KW-0539">Nucleus</keyword>
<evidence type="ECO:0000256" key="2">
    <source>
        <dbReference type="ARBA" id="ARBA00004496"/>
    </source>
</evidence>
<comment type="caution">
    <text evidence="10">The sequence shown here is derived from an EMBL/GenBank/DDBJ whole genome shotgun (WGS) entry which is preliminary data.</text>
</comment>
<organism evidence="10 11">
    <name type="scientific">Arabis nemorensis</name>
    <dbReference type="NCBI Taxonomy" id="586526"/>
    <lineage>
        <taxon>Eukaryota</taxon>
        <taxon>Viridiplantae</taxon>
        <taxon>Streptophyta</taxon>
        <taxon>Embryophyta</taxon>
        <taxon>Tracheophyta</taxon>
        <taxon>Spermatophyta</taxon>
        <taxon>Magnoliopsida</taxon>
        <taxon>eudicotyledons</taxon>
        <taxon>Gunneridae</taxon>
        <taxon>Pentapetalae</taxon>
        <taxon>rosids</taxon>
        <taxon>malvids</taxon>
        <taxon>Brassicales</taxon>
        <taxon>Brassicaceae</taxon>
        <taxon>Arabideae</taxon>
        <taxon>Arabis</taxon>
    </lineage>
</organism>
<dbReference type="InterPro" id="IPR053822">
    <property type="entry name" value="SDE2-like_dom"/>
</dbReference>
<accession>A0A565BCF9</accession>
<evidence type="ECO:0000256" key="5">
    <source>
        <dbReference type="ARBA" id="ARBA00022664"/>
    </source>
</evidence>
<evidence type="ECO:0000256" key="3">
    <source>
        <dbReference type="ARBA" id="ARBA00008726"/>
    </source>
</evidence>
<dbReference type="GO" id="GO:0005737">
    <property type="term" value="C:cytoplasm"/>
    <property type="evidence" value="ECO:0007669"/>
    <property type="project" value="UniProtKB-SubCell"/>
</dbReference>
<name>A0A565BCF9_9BRAS</name>
<evidence type="ECO:0000256" key="7">
    <source>
        <dbReference type="ARBA" id="ARBA00023242"/>
    </source>
</evidence>
<dbReference type="PANTHER" id="PTHR12786">
    <property type="entry name" value="SPLICING FACTOR SF3A-RELATED"/>
    <property type="match status" value="1"/>
</dbReference>
<comment type="similarity">
    <text evidence="3">Belongs to the SDE2 family.</text>
</comment>
<sequence length="121" mass="13832">MESFYNRRIHIWASVVSQSDATVNLVLSLRGGKGGFGSLLRGAATKSGQNKTNNFDAFRDMSGRRLRHVNAEKRLEEWREGEEERKLEKIAHEFLKKQAKKVKQDLSFMLSTCNCNESTKP</sequence>
<dbReference type="GO" id="GO:0005634">
    <property type="term" value="C:nucleus"/>
    <property type="evidence" value="ECO:0007669"/>
    <property type="project" value="UniProtKB-SubCell"/>
</dbReference>
<protein>
    <recommendedName>
        <fullName evidence="9">SDE2-like domain-containing protein</fullName>
    </recommendedName>
</protein>
<evidence type="ECO:0000256" key="6">
    <source>
        <dbReference type="ARBA" id="ARBA00023187"/>
    </source>
</evidence>
<evidence type="ECO:0000313" key="10">
    <source>
        <dbReference type="EMBL" id="VVA98560.1"/>
    </source>
</evidence>
<comment type="subcellular location">
    <subcellularLocation>
        <location evidence="2">Cytoplasm</location>
    </subcellularLocation>
    <subcellularLocation>
        <location evidence="1">Nucleus</location>
    </subcellularLocation>
</comment>
<keyword evidence="11" id="KW-1185">Reference proteome</keyword>
<keyword evidence="6" id="KW-0508">mRNA splicing</keyword>
<evidence type="ECO:0000256" key="4">
    <source>
        <dbReference type="ARBA" id="ARBA00022490"/>
    </source>
</evidence>
<reference evidence="10" key="1">
    <citation type="submission" date="2019-07" db="EMBL/GenBank/DDBJ databases">
        <authorList>
            <person name="Dittberner H."/>
        </authorList>
    </citation>
    <scope>NUCLEOTIDE SEQUENCE [LARGE SCALE GENOMIC DNA]</scope>
</reference>
<dbReference type="AlphaFoldDB" id="A0A565BCF9"/>
<evidence type="ECO:0000259" key="9">
    <source>
        <dbReference type="Pfam" id="PF22782"/>
    </source>
</evidence>
<evidence type="ECO:0000256" key="8">
    <source>
        <dbReference type="ARBA" id="ARBA00023306"/>
    </source>
</evidence>
<dbReference type="OrthoDB" id="547031at2759"/>
<dbReference type="GO" id="GO:0008380">
    <property type="term" value="P:RNA splicing"/>
    <property type="evidence" value="ECO:0007669"/>
    <property type="project" value="UniProtKB-KW"/>
</dbReference>
<dbReference type="GO" id="GO:0006397">
    <property type="term" value="P:mRNA processing"/>
    <property type="evidence" value="ECO:0007669"/>
    <property type="project" value="UniProtKB-KW"/>
</dbReference>
<dbReference type="Proteomes" id="UP000489600">
    <property type="component" value="Unassembled WGS sequence"/>
</dbReference>
<dbReference type="EMBL" id="CABITT030000003">
    <property type="protein sequence ID" value="VVA98560.1"/>
    <property type="molecule type" value="Genomic_DNA"/>
</dbReference>
<evidence type="ECO:0000313" key="11">
    <source>
        <dbReference type="Proteomes" id="UP000489600"/>
    </source>
</evidence>
<dbReference type="InterPro" id="IPR051421">
    <property type="entry name" value="RNA_Proc_DNA_Dmg_Regulator"/>
</dbReference>
<dbReference type="Pfam" id="PF22782">
    <property type="entry name" value="SDE2"/>
    <property type="match status" value="1"/>
</dbReference>
<gene>
    <name evidence="10" type="ORF">ANE_LOCUS9005</name>
</gene>
<keyword evidence="5" id="KW-0507">mRNA processing</keyword>
<keyword evidence="8" id="KW-0131">Cell cycle</keyword>